<dbReference type="GO" id="GO:0006886">
    <property type="term" value="P:intracellular protein transport"/>
    <property type="evidence" value="ECO:0007669"/>
    <property type="project" value="TreeGrafter"/>
</dbReference>
<protein>
    <submittedName>
        <fullName evidence="10">Syntaxin 5</fullName>
    </submittedName>
</protein>
<sequence>MVNYVDRTGFFMSQINQSSNVNSSPEQKTVENTQLNSDADLIYKELAKAQSKLTELSQLAKKRSLYVDNTSLIENLTSEIKSIITYTSNSIDSFEKRANSYKFRNNDSKKHYNNIISQLRNEIVEITKSFKETLHHRAQVMLEQENRRKLYTNTELYNQNWGGNRQRFMLQQDVEAEQLDLESGITVKASSSVISDARAEALANVQRAIGDLTQIFQKVTTYVVQQDEMINRIDFDTEVSLSNVKTAKNELMKYYRRISSNRGLVIKIILLVAVLVALYIIFVL</sequence>
<evidence type="ECO:0000259" key="9">
    <source>
        <dbReference type="PROSITE" id="PS50192"/>
    </source>
</evidence>
<dbReference type="Gene3D" id="1.20.58.70">
    <property type="match status" value="1"/>
</dbReference>
<keyword evidence="3" id="KW-0813">Transport</keyword>
<keyword evidence="4 8" id="KW-0812">Transmembrane</keyword>
<dbReference type="InterPro" id="IPR010989">
    <property type="entry name" value="SNARE"/>
</dbReference>
<gene>
    <name evidence="10" type="ORF">MACJ_001233</name>
</gene>
<dbReference type="GO" id="GO:0005484">
    <property type="term" value="F:SNAP receptor activity"/>
    <property type="evidence" value="ECO:0007669"/>
    <property type="project" value="TreeGrafter"/>
</dbReference>
<dbReference type="GO" id="GO:0006888">
    <property type="term" value="P:endoplasmic reticulum to Golgi vesicle-mediated transport"/>
    <property type="evidence" value="ECO:0007669"/>
    <property type="project" value="TreeGrafter"/>
</dbReference>
<keyword evidence="5 8" id="KW-1133">Transmembrane helix</keyword>
<evidence type="ECO:0000256" key="4">
    <source>
        <dbReference type="ARBA" id="ARBA00022692"/>
    </source>
</evidence>
<dbReference type="Pfam" id="PF05739">
    <property type="entry name" value="SNARE"/>
    <property type="match status" value="1"/>
</dbReference>
<dbReference type="GO" id="GO:0031201">
    <property type="term" value="C:SNARE complex"/>
    <property type="evidence" value="ECO:0007669"/>
    <property type="project" value="TreeGrafter"/>
</dbReference>
<keyword evidence="7 8" id="KW-0472">Membrane</keyword>
<evidence type="ECO:0000256" key="1">
    <source>
        <dbReference type="ARBA" id="ARBA00004211"/>
    </source>
</evidence>
<evidence type="ECO:0000256" key="7">
    <source>
        <dbReference type="ARBA" id="ARBA00023136"/>
    </source>
</evidence>
<evidence type="ECO:0000256" key="6">
    <source>
        <dbReference type="ARBA" id="ARBA00023054"/>
    </source>
</evidence>
<dbReference type="SMART" id="SM00397">
    <property type="entry name" value="t_SNARE"/>
    <property type="match status" value="1"/>
</dbReference>
<dbReference type="EMBL" id="CP056068">
    <property type="protein sequence ID" value="UKJ90301.2"/>
    <property type="molecule type" value="Genomic_DNA"/>
</dbReference>
<reference evidence="10" key="1">
    <citation type="submission" date="2022-07" db="EMBL/GenBank/DDBJ databases">
        <title>Evaluation of T. orientalis genome assembly methods using nanopore sequencing and analysis of variation between genomes.</title>
        <authorList>
            <person name="Yam J."/>
            <person name="Micallef M.L."/>
            <person name="Liu M."/>
            <person name="Djordjevic S.P."/>
            <person name="Bogema D.R."/>
            <person name="Jenkins C."/>
        </authorList>
    </citation>
    <scope>NUCLEOTIDE SEQUENCE</scope>
    <source>
        <strain evidence="10">Fish Creek</strain>
    </source>
</reference>
<name>A0A976M819_THEOR</name>
<organism evidence="10 11">
    <name type="scientific">Theileria orientalis</name>
    <dbReference type="NCBI Taxonomy" id="68886"/>
    <lineage>
        <taxon>Eukaryota</taxon>
        <taxon>Sar</taxon>
        <taxon>Alveolata</taxon>
        <taxon>Apicomplexa</taxon>
        <taxon>Aconoidasida</taxon>
        <taxon>Piroplasmida</taxon>
        <taxon>Theileriidae</taxon>
        <taxon>Theileria</taxon>
    </lineage>
</organism>
<dbReference type="PROSITE" id="PS50192">
    <property type="entry name" value="T_SNARE"/>
    <property type="match status" value="1"/>
</dbReference>
<dbReference type="GO" id="GO:0000139">
    <property type="term" value="C:Golgi membrane"/>
    <property type="evidence" value="ECO:0007669"/>
    <property type="project" value="TreeGrafter"/>
</dbReference>
<dbReference type="PANTHER" id="PTHR19957:SF3">
    <property type="entry name" value="SYNTAXIN-5"/>
    <property type="match status" value="1"/>
</dbReference>
<proteinExistence type="inferred from homology"/>
<evidence type="ECO:0000256" key="2">
    <source>
        <dbReference type="ARBA" id="ARBA00009063"/>
    </source>
</evidence>
<dbReference type="GO" id="GO:0006906">
    <property type="term" value="P:vesicle fusion"/>
    <property type="evidence" value="ECO:0007669"/>
    <property type="project" value="TreeGrafter"/>
</dbReference>
<accession>A0A976M819</accession>
<keyword evidence="6" id="KW-0175">Coiled coil</keyword>
<evidence type="ECO:0000313" key="11">
    <source>
        <dbReference type="Proteomes" id="UP000244803"/>
    </source>
</evidence>
<dbReference type="OrthoDB" id="421009at2759"/>
<dbReference type="GO" id="GO:0000149">
    <property type="term" value="F:SNARE binding"/>
    <property type="evidence" value="ECO:0007669"/>
    <property type="project" value="TreeGrafter"/>
</dbReference>
<feature type="domain" description="T-SNARE coiled-coil homology" evidence="9">
    <location>
        <begin position="192"/>
        <end position="254"/>
    </location>
</feature>
<comment type="subcellular location">
    <subcellularLocation>
        <location evidence="1">Membrane</location>
        <topology evidence="1">Single-pass type IV membrane protein</topology>
    </subcellularLocation>
</comment>
<dbReference type="Proteomes" id="UP000244803">
    <property type="component" value="Chromosome 2"/>
</dbReference>
<evidence type="ECO:0000256" key="8">
    <source>
        <dbReference type="SAM" id="Phobius"/>
    </source>
</evidence>
<evidence type="ECO:0000256" key="3">
    <source>
        <dbReference type="ARBA" id="ARBA00022448"/>
    </source>
</evidence>
<dbReference type="GO" id="GO:0048278">
    <property type="term" value="P:vesicle docking"/>
    <property type="evidence" value="ECO:0007669"/>
    <property type="project" value="TreeGrafter"/>
</dbReference>
<comment type="similarity">
    <text evidence="2">Belongs to the syntaxin family.</text>
</comment>
<evidence type="ECO:0000313" key="10">
    <source>
        <dbReference type="EMBL" id="UKJ90301.2"/>
    </source>
</evidence>
<dbReference type="AlphaFoldDB" id="A0A976M819"/>
<dbReference type="SUPFAM" id="SSF47661">
    <property type="entry name" value="t-snare proteins"/>
    <property type="match status" value="1"/>
</dbReference>
<dbReference type="InterPro" id="IPR045242">
    <property type="entry name" value="Syntaxin"/>
</dbReference>
<evidence type="ECO:0000256" key="5">
    <source>
        <dbReference type="ARBA" id="ARBA00022989"/>
    </source>
</evidence>
<dbReference type="CDD" id="cd15844">
    <property type="entry name" value="SNARE_syntaxin5"/>
    <property type="match status" value="1"/>
</dbReference>
<feature type="transmembrane region" description="Helical" evidence="8">
    <location>
        <begin position="264"/>
        <end position="282"/>
    </location>
</feature>
<dbReference type="InterPro" id="IPR000727">
    <property type="entry name" value="T_SNARE_dom"/>
</dbReference>
<dbReference type="PANTHER" id="PTHR19957">
    <property type="entry name" value="SYNTAXIN"/>
    <property type="match status" value="1"/>
</dbReference>